<organism evidence="1 2">
    <name type="scientific">Dentiscutata heterogama</name>
    <dbReference type="NCBI Taxonomy" id="1316150"/>
    <lineage>
        <taxon>Eukaryota</taxon>
        <taxon>Fungi</taxon>
        <taxon>Fungi incertae sedis</taxon>
        <taxon>Mucoromycota</taxon>
        <taxon>Glomeromycotina</taxon>
        <taxon>Glomeromycetes</taxon>
        <taxon>Diversisporales</taxon>
        <taxon>Gigasporaceae</taxon>
        <taxon>Dentiscutata</taxon>
    </lineage>
</organism>
<name>A0ACA9PYX6_9GLOM</name>
<keyword evidence="2" id="KW-1185">Reference proteome</keyword>
<dbReference type="EMBL" id="CAJVPU010034772">
    <property type="protein sequence ID" value="CAG8726189.1"/>
    <property type="molecule type" value="Genomic_DNA"/>
</dbReference>
<evidence type="ECO:0000313" key="1">
    <source>
        <dbReference type="EMBL" id="CAG8726189.1"/>
    </source>
</evidence>
<dbReference type="Proteomes" id="UP000789702">
    <property type="component" value="Unassembled WGS sequence"/>
</dbReference>
<accession>A0ACA9PYX6</accession>
<gene>
    <name evidence="1" type="ORF">DHETER_LOCUS13146</name>
</gene>
<reference evidence="1" key="1">
    <citation type="submission" date="2021-06" db="EMBL/GenBank/DDBJ databases">
        <authorList>
            <person name="Kallberg Y."/>
            <person name="Tangrot J."/>
            <person name="Rosling A."/>
        </authorList>
    </citation>
    <scope>NUCLEOTIDE SEQUENCE</scope>
    <source>
        <strain evidence="1">IL203A</strain>
    </source>
</reference>
<feature type="non-terminal residue" evidence="1">
    <location>
        <position position="1"/>
    </location>
</feature>
<sequence length="101" mass="11431">SKHKANTTNRNLFIQAFYNTYLNANLPIGFISIAMLPLFQSSSQATQLAPEFYDKLVTEIREKIWIPSKILISSYNPTMINPPYTTPTTTSITSYKQNPIG</sequence>
<protein>
    <submittedName>
        <fullName evidence="1">9541_t:CDS:1</fullName>
    </submittedName>
</protein>
<evidence type="ECO:0000313" key="2">
    <source>
        <dbReference type="Proteomes" id="UP000789702"/>
    </source>
</evidence>
<comment type="caution">
    <text evidence="1">The sequence shown here is derived from an EMBL/GenBank/DDBJ whole genome shotgun (WGS) entry which is preliminary data.</text>
</comment>
<proteinExistence type="predicted"/>